<keyword evidence="2" id="KW-1003">Cell membrane</keyword>
<feature type="transmembrane region" description="Helical" evidence="6">
    <location>
        <begin position="98"/>
        <end position="117"/>
    </location>
</feature>
<protein>
    <submittedName>
        <fullName evidence="7">ATP synthase subunit I</fullName>
    </submittedName>
</protein>
<dbReference type="OrthoDB" id="5405758at2"/>
<evidence type="ECO:0000313" key="7">
    <source>
        <dbReference type="EMBL" id="TRO80638.1"/>
    </source>
</evidence>
<evidence type="ECO:0000256" key="6">
    <source>
        <dbReference type="SAM" id="Phobius"/>
    </source>
</evidence>
<feature type="transmembrane region" description="Helical" evidence="6">
    <location>
        <begin position="36"/>
        <end position="55"/>
    </location>
</feature>
<keyword evidence="5 6" id="KW-0472">Membrane</keyword>
<evidence type="ECO:0000256" key="4">
    <source>
        <dbReference type="ARBA" id="ARBA00022989"/>
    </source>
</evidence>
<name>A0A550JBJ8_9BACT</name>
<reference evidence="7 8" key="1">
    <citation type="submission" date="2019-07" db="EMBL/GenBank/DDBJ databases">
        <title>Insights of Desulfuromonas acetexigens electromicrobiology.</title>
        <authorList>
            <person name="Katuri K."/>
            <person name="Sapireddy V."/>
            <person name="Shaw D.R."/>
            <person name="Saikaly P."/>
        </authorList>
    </citation>
    <scope>NUCLEOTIDE SEQUENCE [LARGE SCALE GENOMIC DNA]</scope>
    <source>
        <strain evidence="7 8">2873</strain>
    </source>
</reference>
<proteinExistence type="predicted"/>
<evidence type="ECO:0000256" key="1">
    <source>
        <dbReference type="ARBA" id="ARBA00004651"/>
    </source>
</evidence>
<keyword evidence="3 6" id="KW-0812">Transmembrane</keyword>
<dbReference type="InterPro" id="IPR005598">
    <property type="entry name" value="ATP_synth_I"/>
</dbReference>
<dbReference type="Proteomes" id="UP000317155">
    <property type="component" value="Unassembled WGS sequence"/>
</dbReference>
<dbReference type="GO" id="GO:0005886">
    <property type="term" value="C:plasma membrane"/>
    <property type="evidence" value="ECO:0007669"/>
    <property type="project" value="UniProtKB-SubCell"/>
</dbReference>
<keyword evidence="8" id="KW-1185">Reference proteome</keyword>
<evidence type="ECO:0000256" key="3">
    <source>
        <dbReference type="ARBA" id="ARBA00022692"/>
    </source>
</evidence>
<evidence type="ECO:0000256" key="5">
    <source>
        <dbReference type="ARBA" id="ARBA00023136"/>
    </source>
</evidence>
<dbReference type="RefSeq" id="WP_092058289.1">
    <property type="nucleotide sequence ID" value="NZ_FOJJ01000039.1"/>
</dbReference>
<comment type="subcellular location">
    <subcellularLocation>
        <location evidence="1">Cell membrane</location>
        <topology evidence="1">Multi-pass membrane protein</topology>
    </subcellularLocation>
</comment>
<dbReference type="AlphaFoldDB" id="A0A550JBJ8"/>
<evidence type="ECO:0000313" key="8">
    <source>
        <dbReference type="Proteomes" id="UP000317155"/>
    </source>
</evidence>
<evidence type="ECO:0000256" key="2">
    <source>
        <dbReference type="ARBA" id="ARBA00022475"/>
    </source>
</evidence>
<comment type="caution">
    <text evidence="7">The sequence shown here is derived from an EMBL/GenBank/DDBJ whole genome shotgun (WGS) entry which is preliminary data.</text>
</comment>
<sequence length="123" mass="13525">MTDADDRLLGELSRRNWLLLAILVLISLFWRSSAVTLGVLAGGLVAILGHYWRYLALSRLLGSPSRQSAKGFQINYVLRLAVLGSVLFLLIAKARVDLPALVVGLSVVVLNVLLTTLKRTIRM</sequence>
<dbReference type="EMBL" id="VJVV01000007">
    <property type="protein sequence ID" value="TRO80638.1"/>
    <property type="molecule type" value="Genomic_DNA"/>
</dbReference>
<feature type="transmembrane region" description="Helical" evidence="6">
    <location>
        <begin position="12"/>
        <end position="30"/>
    </location>
</feature>
<organism evidence="7 8">
    <name type="scientific">Trichloromonas acetexigens</name>
    <dbReference type="NCBI Taxonomy" id="38815"/>
    <lineage>
        <taxon>Bacteria</taxon>
        <taxon>Pseudomonadati</taxon>
        <taxon>Thermodesulfobacteriota</taxon>
        <taxon>Desulfuromonadia</taxon>
        <taxon>Desulfuromonadales</taxon>
        <taxon>Trichloromonadaceae</taxon>
        <taxon>Trichloromonas</taxon>
    </lineage>
</organism>
<keyword evidence="4 6" id="KW-1133">Transmembrane helix</keyword>
<dbReference type="Pfam" id="PF03899">
    <property type="entry name" value="ATP-synt_I"/>
    <property type="match status" value="1"/>
</dbReference>
<gene>
    <name evidence="7" type="ORF">FL622_11165</name>
</gene>
<accession>A0A550JBJ8</accession>
<feature type="transmembrane region" description="Helical" evidence="6">
    <location>
        <begin position="76"/>
        <end position="92"/>
    </location>
</feature>